<dbReference type="PANTHER" id="PTHR15598">
    <property type="entry name" value="ENHANCER OF MRNA-DECAPPING PROTEIN 4"/>
    <property type="match status" value="1"/>
</dbReference>
<accession>A0A2P6QPG8</accession>
<dbReference type="GO" id="GO:0000932">
    <property type="term" value="C:P-body"/>
    <property type="evidence" value="ECO:0007669"/>
    <property type="project" value="TreeGrafter"/>
</dbReference>
<gene>
    <name evidence="5" type="ORF">RchiOBHm_Chr4g0387211</name>
</gene>
<dbReference type="Gramene" id="PRQ36053">
    <property type="protein sequence ID" value="PRQ36053"/>
    <property type="gene ID" value="RchiOBHm_Chr4g0387211"/>
</dbReference>
<evidence type="ECO:0000313" key="5">
    <source>
        <dbReference type="EMBL" id="PRQ36053.1"/>
    </source>
</evidence>
<sequence>MGNIRVLNIHTALSSLFQAHTQRVTDMAFFAKDVHLLASMSVEGRLFVCKISEGLDEEGMPQITGKIVMAIQIVGEGEAVHPRVWRHCHKQEVLVVRVGKRFYKLLLLKLQWVKSLLLRSY</sequence>
<reference evidence="5 6" key="1">
    <citation type="journal article" date="2018" name="Nat. Genet.">
        <title>The Rosa genome provides new insights in the design of modern roses.</title>
        <authorList>
            <person name="Bendahmane M."/>
        </authorList>
    </citation>
    <scope>NUCLEOTIDE SEQUENCE [LARGE SCALE GENOMIC DNA]</scope>
    <source>
        <strain evidence="6">cv. Old Blush</strain>
    </source>
</reference>
<dbReference type="Proteomes" id="UP000238479">
    <property type="component" value="Chromosome 4"/>
</dbReference>
<dbReference type="InterPro" id="IPR045152">
    <property type="entry name" value="EDC4-like"/>
</dbReference>
<dbReference type="PANTHER" id="PTHR15598:SF5">
    <property type="entry name" value="ENHANCER OF MRNA-DECAPPING PROTEIN 4"/>
    <property type="match status" value="1"/>
</dbReference>
<evidence type="ECO:0000256" key="2">
    <source>
        <dbReference type="ARBA" id="ARBA00022490"/>
    </source>
</evidence>
<keyword evidence="3" id="KW-0853">WD repeat</keyword>
<proteinExistence type="predicted"/>
<dbReference type="GO" id="GO:0031087">
    <property type="term" value="P:deadenylation-independent decapping of nuclear-transcribed mRNA"/>
    <property type="evidence" value="ECO:0007669"/>
    <property type="project" value="InterPro"/>
</dbReference>
<keyword evidence="6" id="KW-1185">Reference proteome</keyword>
<comment type="subcellular location">
    <subcellularLocation>
        <location evidence="1">Cytoplasm</location>
    </subcellularLocation>
</comment>
<protein>
    <submittedName>
        <fullName evidence="5">Putative transcription factor WD40-like family</fullName>
    </submittedName>
</protein>
<name>A0A2P6QPG8_ROSCH</name>
<keyword evidence="4" id="KW-0677">Repeat</keyword>
<comment type="caution">
    <text evidence="5">The sequence shown here is derived from an EMBL/GenBank/DDBJ whole genome shotgun (WGS) entry which is preliminary data.</text>
</comment>
<dbReference type="STRING" id="74649.A0A2P6QPG8"/>
<evidence type="ECO:0000313" key="6">
    <source>
        <dbReference type="Proteomes" id="UP000238479"/>
    </source>
</evidence>
<organism evidence="5 6">
    <name type="scientific">Rosa chinensis</name>
    <name type="common">China rose</name>
    <dbReference type="NCBI Taxonomy" id="74649"/>
    <lineage>
        <taxon>Eukaryota</taxon>
        <taxon>Viridiplantae</taxon>
        <taxon>Streptophyta</taxon>
        <taxon>Embryophyta</taxon>
        <taxon>Tracheophyta</taxon>
        <taxon>Spermatophyta</taxon>
        <taxon>Magnoliopsida</taxon>
        <taxon>eudicotyledons</taxon>
        <taxon>Gunneridae</taxon>
        <taxon>Pentapetalae</taxon>
        <taxon>rosids</taxon>
        <taxon>fabids</taxon>
        <taxon>Rosales</taxon>
        <taxon>Rosaceae</taxon>
        <taxon>Rosoideae</taxon>
        <taxon>Rosoideae incertae sedis</taxon>
        <taxon>Rosa</taxon>
    </lineage>
</organism>
<dbReference type="AlphaFoldDB" id="A0A2P6QPG8"/>
<evidence type="ECO:0000256" key="3">
    <source>
        <dbReference type="ARBA" id="ARBA00022574"/>
    </source>
</evidence>
<evidence type="ECO:0000256" key="1">
    <source>
        <dbReference type="ARBA" id="ARBA00004496"/>
    </source>
</evidence>
<keyword evidence="2" id="KW-0963">Cytoplasm</keyword>
<dbReference type="EMBL" id="PDCK01000042">
    <property type="protein sequence ID" value="PRQ36053.1"/>
    <property type="molecule type" value="Genomic_DNA"/>
</dbReference>
<evidence type="ECO:0000256" key="4">
    <source>
        <dbReference type="ARBA" id="ARBA00022737"/>
    </source>
</evidence>